<organism evidence="10 11">
    <name type="scientific">Panthera leo</name>
    <name type="common">Lion</name>
    <dbReference type="NCBI Taxonomy" id="9689"/>
    <lineage>
        <taxon>Eukaryota</taxon>
        <taxon>Metazoa</taxon>
        <taxon>Chordata</taxon>
        <taxon>Craniata</taxon>
        <taxon>Vertebrata</taxon>
        <taxon>Euteleostomi</taxon>
        <taxon>Mammalia</taxon>
        <taxon>Eutheria</taxon>
        <taxon>Laurasiatheria</taxon>
        <taxon>Carnivora</taxon>
        <taxon>Feliformia</taxon>
        <taxon>Felidae</taxon>
        <taxon>Pantherinae</taxon>
        <taxon>Panthera</taxon>
    </lineage>
</organism>
<evidence type="ECO:0000256" key="8">
    <source>
        <dbReference type="SAM" id="Phobius"/>
    </source>
</evidence>
<dbReference type="AlphaFoldDB" id="A0A8C8WLQ9"/>
<keyword evidence="6" id="KW-0675">Receptor</keyword>
<dbReference type="Pfam" id="PF00001">
    <property type="entry name" value="7tm_1"/>
    <property type="match status" value="1"/>
</dbReference>
<feature type="domain" description="G-protein coupled receptors family 1 profile" evidence="9">
    <location>
        <begin position="36"/>
        <end position="148"/>
    </location>
</feature>
<keyword evidence="11" id="KW-1185">Reference proteome</keyword>
<evidence type="ECO:0000259" key="9">
    <source>
        <dbReference type="PROSITE" id="PS50262"/>
    </source>
</evidence>
<protein>
    <recommendedName>
        <fullName evidence="9">G-protein coupled receptors family 1 profile domain-containing protein</fullName>
    </recommendedName>
</protein>
<evidence type="ECO:0000256" key="5">
    <source>
        <dbReference type="ARBA" id="ARBA00023136"/>
    </source>
</evidence>
<keyword evidence="7" id="KW-0807">Transducer</keyword>
<dbReference type="OMA" id="WAKHELE"/>
<evidence type="ECO:0000256" key="4">
    <source>
        <dbReference type="ARBA" id="ARBA00023040"/>
    </source>
</evidence>
<keyword evidence="4" id="KW-0297">G-protein coupled receptor</keyword>
<dbReference type="PANTHER" id="PTHR24243">
    <property type="entry name" value="G-PROTEIN COUPLED RECEPTOR"/>
    <property type="match status" value="1"/>
</dbReference>
<evidence type="ECO:0000313" key="11">
    <source>
        <dbReference type="Proteomes" id="UP000694399"/>
    </source>
</evidence>
<reference evidence="10" key="1">
    <citation type="journal article" date="2019" name="bioRxiv">
        <title>Long live the king: chromosome-level assembly of the lion (Panthera leo) using linked-read, Hi-C, and long read data.</title>
        <authorList>
            <person name="Armstrong E.E."/>
            <person name="Taylor R.W."/>
            <person name="Miller D.E."/>
            <person name="Kaelin C."/>
            <person name="Barsh G."/>
            <person name="Hadly E.A."/>
            <person name="Petrov D."/>
        </authorList>
    </citation>
    <scope>NUCLEOTIDE SEQUENCE [LARGE SCALE GENOMIC DNA]</scope>
</reference>
<dbReference type="SUPFAM" id="SSF81321">
    <property type="entry name" value="Family A G protein-coupled receptor-like"/>
    <property type="match status" value="1"/>
</dbReference>
<evidence type="ECO:0000256" key="3">
    <source>
        <dbReference type="ARBA" id="ARBA00022989"/>
    </source>
</evidence>
<comment type="subcellular location">
    <subcellularLocation>
        <location evidence="1">Membrane</location>
        <topology evidence="1">Multi-pass membrane protein</topology>
    </subcellularLocation>
</comment>
<reference evidence="10" key="2">
    <citation type="submission" date="2025-08" db="UniProtKB">
        <authorList>
            <consortium name="Ensembl"/>
        </authorList>
    </citation>
    <scope>IDENTIFICATION</scope>
</reference>
<dbReference type="InterPro" id="IPR017452">
    <property type="entry name" value="GPCR_Rhodpsn_7TM"/>
</dbReference>
<evidence type="ECO:0000313" key="10">
    <source>
        <dbReference type="Ensembl" id="ENSPLOP00000005091.1"/>
    </source>
</evidence>
<dbReference type="InterPro" id="IPR000276">
    <property type="entry name" value="GPCR_Rhodpsn"/>
</dbReference>
<reference evidence="10" key="3">
    <citation type="submission" date="2025-09" db="UniProtKB">
        <authorList>
            <consortium name="Ensembl"/>
        </authorList>
    </citation>
    <scope>IDENTIFICATION</scope>
</reference>
<feature type="transmembrane region" description="Helical" evidence="8">
    <location>
        <begin position="26"/>
        <end position="45"/>
    </location>
</feature>
<proteinExistence type="predicted"/>
<evidence type="ECO:0000256" key="2">
    <source>
        <dbReference type="ARBA" id="ARBA00022692"/>
    </source>
</evidence>
<keyword evidence="5 8" id="KW-0472">Membrane</keyword>
<evidence type="ECO:0000256" key="6">
    <source>
        <dbReference type="ARBA" id="ARBA00023170"/>
    </source>
</evidence>
<dbReference type="PROSITE" id="PS50262">
    <property type="entry name" value="G_PROTEIN_RECEP_F1_2"/>
    <property type="match status" value="1"/>
</dbReference>
<dbReference type="GeneTree" id="ENSGT00940000169919"/>
<evidence type="ECO:0000256" key="7">
    <source>
        <dbReference type="ARBA" id="ARBA00023224"/>
    </source>
</evidence>
<keyword evidence="2 8" id="KW-0812">Transmembrane</keyword>
<dbReference type="PANTHER" id="PTHR24243:SF10">
    <property type="entry name" value="NEUROTENSIN RECEPTOR TYPE 2"/>
    <property type="match status" value="1"/>
</dbReference>
<dbReference type="GO" id="GO:0005886">
    <property type="term" value="C:plasma membrane"/>
    <property type="evidence" value="ECO:0007669"/>
    <property type="project" value="TreeGrafter"/>
</dbReference>
<keyword evidence="3 8" id="KW-1133">Transmembrane helix</keyword>
<sequence length="253" mass="27229">MESSSPSPSPGPALGLDARLGVDTRLWAKVLFAALCSALSVRVVLKGRPGPPGRLRYHVFSLALSALPLWPVGVPAELFNFVWFHYPWVFGDPGCRAYYFVREPCAYATVPSVGGPSAERFLAVRQPPRARRLLSPRRTRRLLSLLWAKHELEKAGGEPEPASRVCTVLVSRATLQVCIQVNVLVSFVLPLALTAFLIGITVSHLVALSSQEPLWPCISPAGCRPTPAGSCTAMSPTMGGLGWSMSRGPHPAA</sequence>
<dbReference type="GO" id="GO:0016492">
    <property type="term" value="F:G protein-coupled neurotensin receptor activity"/>
    <property type="evidence" value="ECO:0007669"/>
    <property type="project" value="TreeGrafter"/>
</dbReference>
<name>A0A8C8WLQ9_PANLE</name>
<evidence type="ECO:0000256" key="1">
    <source>
        <dbReference type="ARBA" id="ARBA00004141"/>
    </source>
</evidence>
<dbReference type="Ensembl" id="ENSPLOT00000005642.1">
    <property type="protein sequence ID" value="ENSPLOP00000005091.1"/>
    <property type="gene ID" value="ENSPLOG00000003731.1"/>
</dbReference>
<feature type="transmembrane region" description="Helical" evidence="8">
    <location>
        <begin position="183"/>
        <end position="206"/>
    </location>
</feature>
<dbReference type="Gene3D" id="1.20.1070.10">
    <property type="entry name" value="Rhodopsin 7-helix transmembrane proteins"/>
    <property type="match status" value="1"/>
</dbReference>
<accession>A0A8C8WLQ9</accession>
<dbReference type="Proteomes" id="UP000694399">
    <property type="component" value="Chromosome B1"/>
</dbReference>